<feature type="region of interest" description="Disordered" evidence="1">
    <location>
        <begin position="1"/>
        <end position="28"/>
    </location>
</feature>
<reference evidence="2 3" key="1">
    <citation type="journal article" date="2012" name="BMC Genomics">
        <title>Genome analysis of a simultaneously predatory and prey-independent, novel Bdellovibrio bacteriovorus from the River Tiber, supports in silico predictions of both ancient and recent lateral gene transfer from diverse bacteria.</title>
        <authorList>
            <person name="Hobley L."/>
            <person name="Lerner T.R."/>
            <person name="Williams L.E."/>
            <person name="Lambert C."/>
            <person name="Till R."/>
            <person name="Milner D.S."/>
            <person name="Basford S.M."/>
            <person name="Capeness M.J."/>
            <person name="Fenton A.K."/>
            <person name="Atterbury R.J."/>
            <person name="Harris M.A."/>
            <person name="Sockett R.E."/>
        </authorList>
    </citation>
    <scope>NUCLEOTIDE SEQUENCE [LARGE SCALE GENOMIC DNA]</scope>
    <source>
        <strain evidence="2 3">Tiberius</strain>
    </source>
</reference>
<accession>K7Z0B7</accession>
<gene>
    <name evidence="2" type="ORF">Bdt_2754</name>
</gene>
<dbReference type="STRING" id="1069642.Bdt_2754"/>
<dbReference type="PATRIC" id="fig|1069642.3.peg.2725"/>
<sequence>MAVGKTSAEDPAEVRDGPSALAGNPTAPKGFKTALMFASSI</sequence>
<dbReference type="EMBL" id="CP002930">
    <property type="protein sequence ID" value="AFY02435.1"/>
    <property type="molecule type" value="Genomic_DNA"/>
</dbReference>
<dbReference type="HOGENOM" id="CLU_3266315_0_0_7"/>
<dbReference type="Proteomes" id="UP000010074">
    <property type="component" value="Chromosome"/>
</dbReference>
<evidence type="ECO:0000256" key="1">
    <source>
        <dbReference type="SAM" id="MobiDB-lite"/>
    </source>
</evidence>
<proteinExistence type="predicted"/>
<evidence type="ECO:0000313" key="3">
    <source>
        <dbReference type="Proteomes" id="UP000010074"/>
    </source>
</evidence>
<name>K7Z0B7_BDEBC</name>
<dbReference type="KEGG" id="bbat:Bdt_2754"/>
<evidence type="ECO:0000313" key="2">
    <source>
        <dbReference type="EMBL" id="AFY02435.1"/>
    </source>
</evidence>
<dbReference type="AlphaFoldDB" id="K7Z0B7"/>
<protein>
    <submittedName>
        <fullName evidence="2">Uncharacterized protein</fullName>
    </submittedName>
</protein>
<organism evidence="2 3">
    <name type="scientific">Bdellovibrio bacteriovorus str. Tiberius</name>
    <dbReference type="NCBI Taxonomy" id="1069642"/>
    <lineage>
        <taxon>Bacteria</taxon>
        <taxon>Pseudomonadati</taxon>
        <taxon>Bdellovibrionota</taxon>
        <taxon>Bdellovibrionia</taxon>
        <taxon>Bdellovibrionales</taxon>
        <taxon>Pseudobdellovibrionaceae</taxon>
        <taxon>Bdellovibrio</taxon>
    </lineage>
</organism>